<accession>A0A9N9Z7W3</accession>
<dbReference type="Proteomes" id="UP000775872">
    <property type="component" value="Unassembled WGS sequence"/>
</dbReference>
<sequence>MALPPPNEYRTLYDLPLLDEPKLSNNPSQASRQFTEYYEDLDDVGNELLYGPREFLAILTRYYSLCRHQQEVLNKTLEKRPALELHLHRSRAVIKFEGLKSKITAQLDRVMSKILSIAKELRNHYEDIPEGVPDLSQSESAPHVANISVRECRLWCQLNTTKFRQRLQNANDTAELRSAMDAISDMILGDVAKVPTPYVFNLTKKDRGIVTPLVYFVCTGMDKEGNQLHDLVHVGCTKEQFRIWEPFQEHRNKARDDLIGQEAIEAWKNWHGQLLRLGADDSNDTRKLRENLMQGNIGELPDWAHWLSTTKLRACENHVGQSFTQVGWNHTALMGCCMICKTAISFQEVMGKDFQEEARLIHPMKRRHCPHSCAEVVTSGACDFTTWTH</sequence>
<evidence type="ECO:0000313" key="2">
    <source>
        <dbReference type="Proteomes" id="UP000775872"/>
    </source>
</evidence>
<organism evidence="1 2">
    <name type="scientific">Clonostachys solani</name>
    <dbReference type="NCBI Taxonomy" id="160281"/>
    <lineage>
        <taxon>Eukaryota</taxon>
        <taxon>Fungi</taxon>
        <taxon>Dikarya</taxon>
        <taxon>Ascomycota</taxon>
        <taxon>Pezizomycotina</taxon>
        <taxon>Sordariomycetes</taxon>
        <taxon>Hypocreomycetidae</taxon>
        <taxon>Hypocreales</taxon>
        <taxon>Bionectriaceae</taxon>
        <taxon>Clonostachys</taxon>
    </lineage>
</organism>
<reference evidence="2" key="1">
    <citation type="submission" date="2019-06" db="EMBL/GenBank/DDBJ databases">
        <authorList>
            <person name="Broberg M."/>
        </authorList>
    </citation>
    <scope>NUCLEOTIDE SEQUENCE [LARGE SCALE GENOMIC DNA]</scope>
</reference>
<dbReference type="AlphaFoldDB" id="A0A9N9Z7W3"/>
<proteinExistence type="predicted"/>
<name>A0A9N9Z7W3_9HYPO</name>
<gene>
    <name evidence="1" type="ORF">CSOL1703_00002506</name>
</gene>
<dbReference type="EMBL" id="CABFOC020000035">
    <property type="protein sequence ID" value="CAH0050533.1"/>
    <property type="molecule type" value="Genomic_DNA"/>
</dbReference>
<evidence type="ECO:0000313" key="1">
    <source>
        <dbReference type="EMBL" id="CAH0050533.1"/>
    </source>
</evidence>
<dbReference type="OrthoDB" id="5106968at2759"/>
<keyword evidence="2" id="KW-1185">Reference proteome</keyword>
<protein>
    <submittedName>
        <fullName evidence="1">Uncharacterized protein</fullName>
    </submittedName>
</protein>
<reference evidence="1 2" key="2">
    <citation type="submission" date="2021-10" db="EMBL/GenBank/DDBJ databases">
        <authorList>
            <person name="Piombo E."/>
        </authorList>
    </citation>
    <scope>NUCLEOTIDE SEQUENCE [LARGE SCALE GENOMIC DNA]</scope>
</reference>
<comment type="caution">
    <text evidence="1">The sequence shown here is derived from an EMBL/GenBank/DDBJ whole genome shotgun (WGS) entry which is preliminary data.</text>
</comment>